<evidence type="ECO:0000259" key="2">
    <source>
        <dbReference type="Pfam" id="PF13280"/>
    </source>
</evidence>
<accession>A0A418Q872</accession>
<dbReference type="PROSITE" id="PS52050">
    <property type="entry name" value="WYL"/>
    <property type="match status" value="1"/>
</dbReference>
<dbReference type="STRING" id="1451189.CFAL_05310"/>
<organism evidence="4 5">
    <name type="scientific">Corynebacterium falsenii</name>
    <dbReference type="NCBI Taxonomy" id="108486"/>
    <lineage>
        <taxon>Bacteria</taxon>
        <taxon>Bacillati</taxon>
        <taxon>Actinomycetota</taxon>
        <taxon>Actinomycetes</taxon>
        <taxon>Mycobacteriales</taxon>
        <taxon>Corynebacteriaceae</taxon>
        <taxon>Corynebacterium</taxon>
    </lineage>
</organism>
<dbReference type="RefSeq" id="WP_119664448.1">
    <property type="nucleotide sequence ID" value="NZ_QXJK01000003.1"/>
</dbReference>
<feature type="domain" description="WYL" evidence="2">
    <location>
        <begin position="158"/>
        <end position="239"/>
    </location>
</feature>
<dbReference type="InterPro" id="IPR043839">
    <property type="entry name" value="PafC_HTH"/>
</dbReference>
<dbReference type="OrthoDB" id="5174471at2"/>
<dbReference type="InterPro" id="IPR026881">
    <property type="entry name" value="WYL_dom"/>
</dbReference>
<feature type="domain" description="PafC HTH" evidence="3">
    <location>
        <begin position="9"/>
        <end position="123"/>
    </location>
</feature>
<dbReference type="Proteomes" id="UP000285278">
    <property type="component" value="Unassembled WGS sequence"/>
</dbReference>
<gene>
    <name evidence="4" type="ORF">D3M95_03660</name>
</gene>
<keyword evidence="5" id="KW-1185">Reference proteome</keyword>
<evidence type="ECO:0000256" key="1">
    <source>
        <dbReference type="SAM" id="MobiDB-lite"/>
    </source>
</evidence>
<dbReference type="PANTHER" id="PTHR34580">
    <property type="match status" value="1"/>
</dbReference>
<comment type="caution">
    <text evidence="4">The sequence shown here is derived from an EMBL/GenBank/DDBJ whole genome shotgun (WGS) entry which is preliminary data.</text>
</comment>
<dbReference type="Pfam" id="PF13280">
    <property type="entry name" value="WYL"/>
    <property type="match status" value="1"/>
</dbReference>
<dbReference type="AlphaFoldDB" id="A0A418Q872"/>
<evidence type="ECO:0000313" key="5">
    <source>
        <dbReference type="Proteomes" id="UP000285278"/>
    </source>
</evidence>
<feature type="region of interest" description="Disordered" evidence="1">
    <location>
        <begin position="125"/>
        <end position="155"/>
    </location>
</feature>
<evidence type="ECO:0000259" key="3">
    <source>
        <dbReference type="Pfam" id="PF19187"/>
    </source>
</evidence>
<dbReference type="InterPro" id="IPR028349">
    <property type="entry name" value="PafC-like"/>
</dbReference>
<reference evidence="4 5" key="1">
    <citation type="submission" date="2018-09" db="EMBL/GenBank/DDBJ databases">
        <title>Optimization and identification of Corynebacterium falsenii FN1-14 from fish paste.</title>
        <authorList>
            <person name="Daroonpunt R."/>
            <person name="Tanasupawat S."/>
        </authorList>
    </citation>
    <scope>NUCLEOTIDE SEQUENCE [LARGE SCALE GENOMIC DNA]</scope>
    <source>
        <strain evidence="4 5">FN1-14</strain>
    </source>
</reference>
<evidence type="ECO:0000313" key="4">
    <source>
        <dbReference type="EMBL" id="RIX35622.1"/>
    </source>
</evidence>
<dbReference type="InterPro" id="IPR051534">
    <property type="entry name" value="CBASS_pafABC_assoc_protein"/>
</dbReference>
<proteinExistence type="predicted"/>
<sequence>MSTAVTNAEQFQRTLTVLAWFRNHPDGTFMEAAADLRMKTTQIKHELHQITLCGLPGHYPGSLVEVSMDRMRATVEYTAGLDHPVRLSPMEAGVVLLSLEAIRSTLPADKRPAVASASAKIQRVLPHGGQGTSDTPDEAGEVPAGGVEKREVAEPSPTILALRTAIDERRTVAMLYHSVSSDSFRRRHVRPDYLGLIDGETYLWAREENEHRADQGDQGDEGDESVQKRFAVSRIDDVTLGEEGSAGAAVQPTIDREDPFDFAESEEWARVRVRADHAWMLEYYPMWLVDGDGDDADDGDGASDSEFFDVYLPNTGPWTVRLLTAFSQGLRAVEPLTLAEEVRQRAEDGLNAYAEHLGVKPSQP</sequence>
<dbReference type="EMBL" id="QXJK01000003">
    <property type="protein sequence ID" value="RIX35622.1"/>
    <property type="molecule type" value="Genomic_DNA"/>
</dbReference>
<dbReference type="PIRSF" id="PIRSF016838">
    <property type="entry name" value="PafC"/>
    <property type="match status" value="1"/>
</dbReference>
<protein>
    <submittedName>
        <fullName evidence="4">WYL domain-containing protein</fullName>
    </submittedName>
</protein>
<name>A0A418Q872_9CORY</name>
<dbReference type="Pfam" id="PF19187">
    <property type="entry name" value="HTH_PafC"/>
    <property type="match status" value="1"/>
</dbReference>
<dbReference type="PANTHER" id="PTHR34580:SF1">
    <property type="entry name" value="PROTEIN PAFC"/>
    <property type="match status" value="1"/>
</dbReference>